<name>A0A377PWW0_9HELI</name>
<evidence type="ECO:0000256" key="1">
    <source>
        <dbReference type="ARBA" id="ARBA00007118"/>
    </source>
</evidence>
<keyword evidence="2 4" id="KW-0560">Oxidoreductase</keyword>
<dbReference type="SUPFAM" id="SSF55469">
    <property type="entry name" value="FMN-dependent nitroreductase-like"/>
    <property type="match status" value="1"/>
</dbReference>
<dbReference type="InterPro" id="IPR000415">
    <property type="entry name" value="Nitroreductase-like"/>
</dbReference>
<protein>
    <submittedName>
        <fullName evidence="4">Nitroreducatase family protein</fullName>
        <ecNumber evidence="4">1.-.-.-</ecNumber>
    </submittedName>
</protein>
<sequence>MNLHFCEIIEKRFACKAFNDKEINKDDLDFILNAGRLAPSTCGFEPWKFVVVSKRDNTSLSKICFNQENVATASHNIILLARTDLQAKDDYIKKQISRICPPDNEKKFNQVLNAYTYETNTLNDEQLYAYAKSDCYLALMQMALAAMSRGIDSCMIGGFEKDKVDSFLSLGYPFQTAVILSLGYRRDEPKYDKVRLNIDEVVIYY</sequence>
<feature type="domain" description="Nitroreductase" evidence="3">
    <location>
        <begin position="9"/>
        <end position="184"/>
    </location>
</feature>
<dbReference type="GO" id="GO:0016491">
    <property type="term" value="F:oxidoreductase activity"/>
    <property type="evidence" value="ECO:0007669"/>
    <property type="project" value="UniProtKB-KW"/>
</dbReference>
<dbReference type="Gene3D" id="3.40.109.10">
    <property type="entry name" value="NADH Oxidase"/>
    <property type="match status" value="1"/>
</dbReference>
<comment type="similarity">
    <text evidence="1">Belongs to the nitroreductase family.</text>
</comment>
<evidence type="ECO:0000313" key="5">
    <source>
        <dbReference type="Proteomes" id="UP000255139"/>
    </source>
</evidence>
<dbReference type="PANTHER" id="PTHR43673">
    <property type="entry name" value="NAD(P)H NITROREDUCTASE YDGI-RELATED"/>
    <property type="match status" value="1"/>
</dbReference>
<evidence type="ECO:0000259" key="3">
    <source>
        <dbReference type="Pfam" id="PF00881"/>
    </source>
</evidence>
<dbReference type="AlphaFoldDB" id="A0A377PWW0"/>
<dbReference type="PANTHER" id="PTHR43673:SF10">
    <property type="entry name" value="NADH DEHYDROGENASE_NAD(P)H NITROREDUCTASE XCC3605-RELATED"/>
    <property type="match status" value="1"/>
</dbReference>
<evidence type="ECO:0000313" key="4">
    <source>
        <dbReference type="EMBL" id="STQ87000.1"/>
    </source>
</evidence>
<dbReference type="EMBL" id="UGJE01000002">
    <property type="protein sequence ID" value="STQ87000.1"/>
    <property type="molecule type" value="Genomic_DNA"/>
</dbReference>
<organism evidence="4 5">
    <name type="scientific">Helicobacter muridarum</name>
    <dbReference type="NCBI Taxonomy" id="216"/>
    <lineage>
        <taxon>Bacteria</taxon>
        <taxon>Pseudomonadati</taxon>
        <taxon>Campylobacterota</taxon>
        <taxon>Epsilonproteobacteria</taxon>
        <taxon>Campylobacterales</taxon>
        <taxon>Helicobacteraceae</taxon>
        <taxon>Helicobacter</taxon>
    </lineage>
</organism>
<reference evidence="4 5" key="1">
    <citation type="submission" date="2018-06" db="EMBL/GenBank/DDBJ databases">
        <authorList>
            <consortium name="Pathogen Informatics"/>
            <person name="Doyle S."/>
        </authorList>
    </citation>
    <scope>NUCLEOTIDE SEQUENCE [LARGE SCALE GENOMIC DNA]</scope>
    <source>
        <strain evidence="4 5">NCTC12714</strain>
    </source>
</reference>
<dbReference type="Proteomes" id="UP000255139">
    <property type="component" value="Unassembled WGS sequence"/>
</dbReference>
<evidence type="ECO:0000256" key="2">
    <source>
        <dbReference type="ARBA" id="ARBA00023002"/>
    </source>
</evidence>
<dbReference type="Pfam" id="PF00881">
    <property type="entry name" value="Nitroreductase"/>
    <property type="match status" value="1"/>
</dbReference>
<keyword evidence="5" id="KW-1185">Reference proteome</keyword>
<dbReference type="InterPro" id="IPR029479">
    <property type="entry name" value="Nitroreductase"/>
</dbReference>
<gene>
    <name evidence="4" type="primary">yfkO</name>
    <name evidence="4" type="ORF">NCTC12714_01811</name>
</gene>
<dbReference type="EC" id="1.-.-.-" evidence="4"/>
<proteinExistence type="inferred from homology"/>
<accession>A0A377PWW0</accession>